<keyword evidence="14" id="KW-0175">Coiled coil</keyword>
<keyword evidence="18" id="KW-1185">Reference proteome</keyword>
<dbReference type="GO" id="GO:0016266">
    <property type="term" value="P:protein O-linked glycosylation via N-acetyl-galactosamine"/>
    <property type="evidence" value="ECO:0007669"/>
    <property type="project" value="TreeGrafter"/>
</dbReference>
<dbReference type="InterPro" id="IPR029044">
    <property type="entry name" value="Nucleotide-diphossugar_trans"/>
</dbReference>
<evidence type="ECO:0000256" key="16">
    <source>
        <dbReference type="SAM" id="SignalP"/>
    </source>
</evidence>
<dbReference type="EMBL" id="CAUJNA010003729">
    <property type="protein sequence ID" value="CAJ1408696.1"/>
    <property type="molecule type" value="Genomic_DNA"/>
</dbReference>
<dbReference type="Gene3D" id="3.90.550.10">
    <property type="entry name" value="Spore Coat Polysaccharide Biosynthesis Protein SpsA, Chain A"/>
    <property type="match status" value="2"/>
</dbReference>
<name>A0AA36NL67_9DINO</name>
<evidence type="ECO:0000313" key="18">
    <source>
        <dbReference type="Proteomes" id="UP001178507"/>
    </source>
</evidence>
<feature type="coiled-coil region" evidence="14">
    <location>
        <begin position="109"/>
        <end position="136"/>
    </location>
</feature>
<keyword evidence="6" id="KW-0808">Transferase</keyword>
<comment type="caution">
    <text evidence="17">The sequence shown here is derived from an EMBL/GenBank/DDBJ whole genome shotgun (WGS) entry which is preliminary data.</text>
</comment>
<evidence type="ECO:0000256" key="12">
    <source>
        <dbReference type="ARBA" id="ARBA00023136"/>
    </source>
</evidence>
<feature type="chain" id="PRO_5041405639" evidence="16">
    <location>
        <begin position="17"/>
        <end position="1164"/>
    </location>
</feature>
<keyword evidence="8" id="KW-0479">Metal-binding</keyword>
<evidence type="ECO:0000256" key="1">
    <source>
        <dbReference type="ARBA" id="ARBA00001936"/>
    </source>
</evidence>
<keyword evidence="7" id="KW-0812">Transmembrane</keyword>
<keyword evidence="13" id="KW-0464">Manganese</keyword>
<evidence type="ECO:0000256" key="8">
    <source>
        <dbReference type="ARBA" id="ARBA00022723"/>
    </source>
</evidence>
<feature type="region of interest" description="Disordered" evidence="15">
    <location>
        <begin position="145"/>
        <end position="176"/>
    </location>
</feature>
<comment type="cofactor">
    <cofactor evidence="1">
        <name>Mn(2+)</name>
        <dbReference type="ChEBI" id="CHEBI:29035"/>
    </cofactor>
</comment>
<protein>
    <submittedName>
        <fullName evidence="17">Uncharacterized protein</fullName>
    </submittedName>
</protein>
<dbReference type="PANTHER" id="PTHR46396">
    <property type="entry name" value="PROTEIN O-LINKED-MANNOSE BETA-1,2-N-ACETYLGLUCOSAMINYLTRANSFERASE 1"/>
    <property type="match status" value="1"/>
</dbReference>
<feature type="compositionally biased region" description="Low complexity" evidence="15">
    <location>
        <begin position="18"/>
        <end position="45"/>
    </location>
</feature>
<evidence type="ECO:0000256" key="11">
    <source>
        <dbReference type="ARBA" id="ARBA00023034"/>
    </source>
</evidence>
<keyword evidence="12" id="KW-0472">Membrane</keyword>
<dbReference type="PANTHER" id="PTHR46396:SF2">
    <property type="entry name" value="ILEI_PANDER DOMAIN-CONTAINING PROTEIN"/>
    <property type="match status" value="1"/>
</dbReference>
<evidence type="ECO:0000256" key="14">
    <source>
        <dbReference type="SAM" id="Coils"/>
    </source>
</evidence>
<keyword evidence="16" id="KW-0732">Signal</keyword>
<evidence type="ECO:0000256" key="3">
    <source>
        <dbReference type="ARBA" id="ARBA00004922"/>
    </source>
</evidence>
<keyword evidence="9" id="KW-0735">Signal-anchor</keyword>
<feature type="compositionally biased region" description="Basic and acidic residues" evidence="15">
    <location>
        <begin position="155"/>
        <end position="176"/>
    </location>
</feature>
<organism evidence="17 18">
    <name type="scientific">Effrenium voratum</name>
    <dbReference type="NCBI Taxonomy" id="2562239"/>
    <lineage>
        <taxon>Eukaryota</taxon>
        <taxon>Sar</taxon>
        <taxon>Alveolata</taxon>
        <taxon>Dinophyceae</taxon>
        <taxon>Suessiales</taxon>
        <taxon>Symbiodiniaceae</taxon>
        <taxon>Effrenium</taxon>
    </lineage>
</organism>
<feature type="signal peptide" evidence="16">
    <location>
        <begin position="1"/>
        <end position="16"/>
    </location>
</feature>
<comment type="similarity">
    <text evidence="4">Belongs to the glycosyltransferase 13 family.</text>
</comment>
<evidence type="ECO:0000256" key="2">
    <source>
        <dbReference type="ARBA" id="ARBA00004323"/>
    </source>
</evidence>
<dbReference type="AlphaFoldDB" id="A0AA36NL67"/>
<dbReference type="GO" id="GO:0046872">
    <property type="term" value="F:metal ion binding"/>
    <property type="evidence" value="ECO:0007669"/>
    <property type="project" value="UniProtKB-KW"/>
</dbReference>
<evidence type="ECO:0000256" key="13">
    <source>
        <dbReference type="ARBA" id="ARBA00023211"/>
    </source>
</evidence>
<accession>A0AA36NL67</accession>
<comment type="pathway">
    <text evidence="3">Protein modification; protein glycosylation.</text>
</comment>
<sequence>MLLALLVALVPLSAEAARSGGRMGGRSSAPRSAFRAAPRPRAVPRSEPHFGGPNVSIGIGPPVMPLGRYGGFGPGFGFGGFGYGVPLPLPLPGPALGPSANDQMLQNQQIQDERKLDDQNREIADLKKQIEAARCSESIELAEKNRAAPGCMPRRQKEPKPKKRPEERKEKVEPKPSSRRWRWIAALLCFAAVQAVVAFSWRRNSPDFQAVPAPLRFFPPEAPESPEAPKASSKATKPAPEFEGEGEAQGLGSGDIAVLVIATGRQAQRLRQTLQSLLRGFDASAVLVSQAAPGDASRQTVLELGAAWAGPGRDGAFDGEAEPWLHYGRSLEYAVSNQFRNDRFRSLLVVEEDLVFSSSLRSFLLKLEPLLLEDPSIWCISAWNDNGIAPYSSDLSVVMRTESFSGIAWMTSLSLIRQDLLPSWSQQRSWRGLLRQRAQLAAQDCLVPEVSRAAFAWYQCEGSGIRGQCDDEEVAARRAGAWAVLASRDVALGDVQRLLAARYEALLADWPRGQGLLRAQPIRALAQLYDTEPSTPLLLVLADDLKESPWAPIIDYFGLPSLRTSSLTGSWQGVLRLRWREGTLYLAGRSSPLLRQLNLTSIALSPKEFELLPGSRAHRLTGLQPPAPLPPFGAVSVAPKGASCALHCAGQDEVCVDADLVSVARCSPPLTAVLRCRSCSDRADSASFPGLQLSSDTCYAGATLPNSGAKYGLCSAQTEGVQRLCVCRRLGKAPLALQSASQFFPLKDDTKRSRSFRAAKEQRSRPNLKRFGQTLKAGAIPSSVTPKELAVLIVAEETPRASLQDTAPLQRTLESLSRAEGFVAGSALLAHADGRFATAQLAETFQVPRVEVSIDKRVKGEVERRSALYKGALTEMVKRQAPVVVLAEGCRVAPDALWYFAQLSQVQDDSLLAANGWNDQGLAPFAADETVVLRTDWFAGAGWMISAEKLRQELPQWHIGRPWESFLREGKFRKGRQFLTPEVSRVVPDPGLLLAASTAVDKKRSQPFLLAQYPLAAAPVVDLGDVERLTEEKYKRLFFIDWPGEGLLNAKLLSSLQSILEGKVNSGGPFRLIYRNVDAELDTTWRAVAQFFGLWPDLPMRGSYHGVVRLRWRDTVIFLVPSSSKLCTGEFREALLTEEEDAKKDSVLPPLSSRKPQRRGGRAV</sequence>
<keyword evidence="11" id="KW-0333">Golgi apparatus</keyword>
<feature type="region of interest" description="Disordered" evidence="15">
    <location>
        <begin position="219"/>
        <end position="249"/>
    </location>
</feature>
<evidence type="ECO:0000256" key="6">
    <source>
        <dbReference type="ARBA" id="ARBA00022679"/>
    </source>
</evidence>
<dbReference type="InterPro" id="IPR052463">
    <property type="entry name" value="O-linked_mannose_GnT"/>
</dbReference>
<dbReference type="InterPro" id="IPR004139">
    <property type="entry name" value="Glyco_trans_13"/>
</dbReference>
<evidence type="ECO:0000256" key="4">
    <source>
        <dbReference type="ARBA" id="ARBA00006492"/>
    </source>
</evidence>
<feature type="compositionally biased region" description="Low complexity" evidence="15">
    <location>
        <begin position="228"/>
        <end position="241"/>
    </location>
</feature>
<evidence type="ECO:0000256" key="10">
    <source>
        <dbReference type="ARBA" id="ARBA00022989"/>
    </source>
</evidence>
<dbReference type="GO" id="GO:0000139">
    <property type="term" value="C:Golgi membrane"/>
    <property type="evidence" value="ECO:0007669"/>
    <property type="project" value="UniProtKB-SubCell"/>
</dbReference>
<gene>
    <name evidence="17" type="ORF">EVOR1521_LOCUS29975</name>
</gene>
<reference evidence="17" key="1">
    <citation type="submission" date="2023-08" db="EMBL/GenBank/DDBJ databases">
        <authorList>
            <person name="Chen Y."/>
            <person name="Shah S."/>
            <person name="Dougan E. K."/>
            <person name="Thang M."/>
            <person name="Chan C."/>
        </authorList>
    </citation>
    <scope>NUCLEOTIDE SEQUENCE</scope>
</reference>
<evidence type="ECO:0000256" key="7">
    <source>
        <dbReference type="ARBA" id="ARBA00022692"/>
    </source>
</evidence>
<evidence type="ECO:0000313" key="17">
    <source>
        <dbReference type="EMBL" id="CAJ1408696.1"/>
    </source>
</evidence>
<keyword evidence="10" id="KW-1133">Transmembrane helix</keyword>
<evidence type="ECO:0000256" key="9">
    <source>
        <dbReference type="ARBA" id="ARBA00022968"/>
    </source>
</evidence>
<dbReference type="Pfam" id="PF03071">
    <property type="entry name" value="GNT-I"/>
    <property type="match status" value="2"/>
</dbReference>
<keyword evidence="5" id="KW-0328">Glycosyltransferase</keyword>
<evidence type="ECO:0000256" key="15">
    <source>
        <dbReference type="SAM" id="MobiDB-lite"/>
    </source>
</evidence>
<feature type="region of interest" description="Disordered" evidence="15">
    <location>
        <begin position="18"/>
        <end position="54"/>
    </location>
</feature>
<evidence type="ECO:0000256" key="5">
    <source>
        <dbReference type="ARBA" id="ARBA00022676"/>
    </source>
</evidence>
<dbReference type="GO" id="GO:0047223">
    <property type="term" value="F:beta-1,3-galactosyl-O-glycosyl-glycoprotein beta-1,3-N-acetylglucosaminyltransferase activity"/>
    <property type="evidence" value="ECO:0007669"/>
    <property type="project" value="TreeGrafter"/>
</dbReference>
<feature type="compositionally biased region" description="Basic residues" evidence="15">
    <location>
        <begin position="1155"/>
        <end position="1164"/>
    </location>
</feature>
<dbReference type="Proteomes" id="UP001178507">
    <property type="component" value="Unassembled WGS sequence"/>
</dbReference>
<feature type="region of interest" description="Disordered" evidence="15">
    <location>
        <begin position="1141"/>
        <end position="1164"/>
    </location>
</feature>
<proteinExistence type="inferred from homology"/>
<comment type="subcellular location">
    <subcellularLocation>
        <location evidence="2">Golgi apparatus membrane</location>
        <topology evidence="2">Single-pass type II membrane protein</topology>
    </subcellularLocation>
</comment>